<evidence type="ECO:0000256" key="1">
    <source>
        <dbReference type="ARBA" id="ARBA00004496"/>
    </source>
</evidence>
<dbReference type="FunFam" id="3.40.50.300:FF:001054">
    <property type="entry name" value="ATPase, AAA family, putative"/>
    <property type="match status" value="1"/>
</dbReference>
<feature type="compositionally biased region" description="Basic and acidic residues" evidence="6">
    <location>
        <begin position="191"/>
        <end position="210"/>
    </location>
</feature>
<comment type="similarity">
    <text evidence="2">Belongs to the AAA ATPase family.</text>
</comment>
<dbReference type="InterPro" id="IPR003960">
    <property type="entry name" value="ATPase_AAA_CS"/>
</dbReference>
<dbReference type="InterPro" id="IPR041569">
    <property type="entry name" value="AAA_lid_3"/>
</dbReference>
<evidence type="ECO:0000256" key="3">
    <source>
        <dbReference type="ARBA" id="ARBA00022490"/>
    </source>
</evidence>
<dbReference type="SUPFAM" id="SSF52540">
    <property type="entry name" value="P-loop containing nucleoside triphosphate hydrolases"/>
    <property type="match status" value="1"/>
</dbReference>
<evidence type="ECO:0000256" key="4">
    <source>
        <dbReference type="ARBA" id="ARBA00022741"/>
    </source>
</evidence>
<dbReference type="PANTHER" id="PTHR23074:SF17">
    <property type="entry name" value="FIDGETIN-LIKE PROTEIN 1"/>
    <property type="match status" value="1"/>
</dbReference>
<feature type="region of interest" description="Disordered" evidence="6">
    <location>
        <begin position="638"/>
        <end position="658"/>
    </location>
</feature>
<dbReference type="Pfam" id="PF00004">
    <property type="entry name" value="AAA"/>
    <property type="match status" value="1"/>
</dbReference>
<feature type="region of interest" description="Disordered" evidence="6">
    <location>
        <begin position="776"/>
        <end position="831"/>
    </location>
</feature>
<evidence type="ECO:0000313" key="9">
    <source>
        <dbReference type="Proteomes" id="UP000604046"/>
    </source>
</evidence>
<dbReference type="Pfam" id="PF17862">
    <property type="entry name" value="AAA_lid_3"/>
    <property type="match status" value="1"/>
</dbReference>
<dbReference type="Proteomes" id="UP000604046">
    <property type="component" value="Unassembled WGS sequence"/>
</dbReference>
<dbReference type="PANTHER" id="PTHR23074">
    <property type="entry name" value="AAA DOMAIN-CONTAINING"/>
    <property type="match status" value="1"/>
</dbReference>
<dbReference type="Gene3D" id="3.40.50.300">
    <property type="entry name" value="P-loop containing nucleotide triphosphate hydrolases"/>
    <property type="match status" value="1"/>
</dbReference>
<sequence length="891" mass="98567">MAASVSNVRCPQSDGIDGINKLYSELAALMMKDSISRSGGNDLGDRQRRLEQELEILGQVCKGTGVEQGSKESAEVLAEIWDHVEDELVSLSSQVEALPRMSGIQPGEVAQLVDDTADLEEFQSLVQTQAWKLSPIVPPVCARSSTLASEEGSEGSAARIPLGAVGPVRDSQTAKTAVARSHTALGQAGEIHSRSEPLGSDGREAPERADAPSSFRSAADLFPEVASKKQPQPSTQKVPLELEEVSQSILKRDARCRAPKRLHQDACDKKHEWSDAWLRIADADQLERLVPALEATIHRTDAADAIKKDDIAGLSFVKMQIEEVLILPRLHPELFQSALTKPARGLLLFGPPGTGKTLLAKWIAAECGATFFNVNASTVMSKWIGEAEKTVKALFQLAADRQPSVIFLDEIDSLLSQRRDADNEASRRVKNEFLTSLEGADTAADEKILLVGATNMPWDLDHAVLRRLPKRLYVPLPGKHARQSLLAAQLKKHNSKVGLRGDISESDIQYIVERTEGFSCSDLQQLLCEAAMGPVREVASMASARAGSQVTRELRDIAKRDFDCALRRVKPTHNAEQGLRHKAFNEEHGTCRGEDAMQDVEGLVRVPFSLLDEVLMLSSVGNERKHMGVVHQDICAGSGQGDWQDRRRSGDQSCPESSIPDLWLTERQSEHSFWLKHVEVQSVTEGAQLGDSSSRCCFPEGKIINRQIWAEMAGEWHDVRGGGRLVRDVQVYPRHIRETETHQHLHRTAAVKHHLRKMADRPEMLSTYEHDFGFMTRPKPRDFSELPARQTRNHSEPPSRASSARSQAGWTGEYGIDSNSQPQFAKTESKLQGFQQSAAPLRLSVAGWGDCRWSPKTHPNMVMGMTQKRITLQQTTNIMNLRAPDLPFVSR</sequence>
<keyword evidence="5" id="KW-0067">ATP-binding</keyword>
<evidence type="ECO:0000259" key="7">
    <source>
        <dbReference type="SMART" id="SM00382"/>
    </source>
</evidence>
<dbReference type="SMART" id="SM00382">
    <property type="entry name" value="AAA"/>
    <property type="match status" value="1"/>
</dbReference>
<feature type="region of interest" description="Disordered" evidence="6">
    <location>
        <begin position="172"/>
        <end position="213"/>
    </location>
</feature>
<feature type="domain" description="AAA+ ATPase" evidence="7">
    <location>
        <begin position="342"/>
        <end position="478"/>
    </location>
</feature>
<reference evidence="8" key="1">
    <citation type="submission" date="2021-02" db="EMBL/GenBank/DDBJ databases">
        <authorList>
            <person name="Dougan E. K."/>
            <person name="Rhodes N."/>
            <person name="Thang M."/>
            <person name="Chan C."/>
        </authorList>
    </citation>
    <scope>NUCLEOTIDE SEQUENCE</scope>
</reference>
<keyword evidence="4" id="KW-0547">Nucleotide-binding</keyword>
<accession>A0A812NTT0</accession>
<dbReference type="PROSITE" id="PS00674">
    <property type="entry name" value="AAA"/>
    <property type="match status" value="1"/>
</dbReference>
<dbReference type="InterPro" id="IPR003593">
    <property type="entry name" value="AAA+_ATPase"/>
</dbReference>
<dbReference type="GO" id="GO:0005737">
    <property type="term" value="C:cytoplasm"/>
    <property type="evidence" value="ECO:0007669"/>
    <property type="project" value="UniProtKB-SubCell"/>
</dbReference>
<proteinExistence type="inferred from homology"/>
<comment type="caution">
    <text evidence="8">The sequence shown here is derived from an EMBL/GenBank/DDBJ whole genome shotgun (WGS) entry which is preliminary data.</text>
</comment>
<protein>
    <submittedName>
        <fullName evidence="8">Spas-1 protein</fullName>
    </submittedName>
</protein>
<dbReference type="GO" id="GO:0005524">
    <property type="term" value="F:ATP binding"/>
    <property type="evidence" value="ECO:0007669"/>
    <property type="project" value="UniProtKB-KW"/>
</dbReference>
<organism evidence="8 9">
    <name type="scientific">Symbiodinium natans</name>
    <dbReference type="NCBI Taxonomy" id="878477"/>
    <lineage>
        <taxon>Eukaryota</taxon>
        <taxon>Sar</taxon>
        <taxon>Alveolata</taxon>
        <taxon>Dinophyceae</taxon>
        <taxon>Suessiales</taxon>
        <taxon>Symbiodiniaceae</taxon>
        <taxon>Symbiodinium</taxon>
    </lineage>
</organism>
<dbReference type="InterPro" id="IPR027417">
    <property type="entry name" value="P-loop_NTPase"/>
</dbReference>
<keyword evidence="3" id="KW-0963">Cytoplasm</keyword>
<gene>
    <name evidence="8" type="primary">spas-1</name>
    <name evidence="8" type="ORF">SNAT2548_LOCUS16889</name>
</gene>
<dbReference type="InterPro" id="IPR003959">
    <property type="entry name" value="ATPase_AAA_core"/>
</dbReference>
<evidence type="ECO:0000313" key="8">
    <source>
        <dbReference type="EMBL" id="CAE7322290.1"/>
    </source>
</evidence>
<dbReference type="Gene3D" id="1.10.8.60">
    <property type="match status" value="1"/>
</dbReference>
<evidence type="ECO:0000256" key="5">
    <source>
        <dbReference type="ARBA" id="ARBA00022840"/>
    </source>
</evidence>
<dbReference type="GO" id="GO:0016887">
    <property type="term" value="F:ATP hydrolysis activity"/>
    <property type="evidence" value="ECO:0007669"/>
    <property type="project" value="InterPro"/>
</dbReference>
<evidence type="ECO:0000256" key="2">
    <source>
        <dbReference type="ARBA" id="ARBA00006914"/>
    </source>
</evidence>
<comment type="subcellular location">
    <subcellularLocation>
        <location evidence="1">Cytoplasm</location>
    </subcellularLocation>
</comment>
<dbReference type="InterPro" id="IPR050304">
    <property type="entry name" value="MT-severing_AAA_ATPase"/>
</dbReference>
<dbReference type="OrthoDB" id="29072at2759"/>
<feature type="compositionally biased region" description="Polar residues" evidence="6">
    <location>
        <begin position="817"/>
        <end position="831"/>
    </location>
</feature>
<keyword evidence="9" id="KW-1185">Reference proteome</keyword>
<evidence type="ECO:0000256" key="6">
    <source>
        <dbReference type="SAM" id="MobiDB-lite"/>
    </source>
</evidence>
<name>A0A812NTT0_9DINO</name>
<dbReference type="EMBL" id="CAJNDS010002094">
    <property type="protein sequence ID" value="CAE7322290.1"/>
    <property type="molecule type" value="Genomic_DNA"/>
</dbReference>
<dbReference type="AlphaFoldDB" id="A0A812NTT0"/>